<evidence type="ECO:0000313" key="1">
    <source>
        <dbReference type="EMBL" id="AIF25366.1"/>
    </source>
</evidence>
<dbReference type="AlphaFoldDB" id="A0A075I9N6"/>
<organism evidence="1">
    <name type="scientific">uncultured marine group II/III euryarchaeote SAT1000_50_G04</name>
    <dbReference type="NCBI Taxonomy" id="1456586"/>
    <lineage>
        <taxon>Archaea</taxon>
        <taxon>Methanobacteriati</taxon>
        <taxon>Methanobacteriota</taxon>
        <taxon>environmental samples</taxon>
    </lineage>
</organism>
<proteinExistence type="predicted"/>
<reference evidence="1" key="1">
    <citation type="journal article" date="2014" name="Genome Biol. Evol.">
        <title>Pangenome evidence for extensive interdomain horizontal transfer affecting lineage core and shell genes in uncultured planktonic thaumarchaeota and euryarchaeota.</title>
        <authorList>
            <person name="Deschamps P."/>
            <person name="Zivanovic Y."/>
            <person name="Moreira D."/>
            <person name="Rodriguez-Valera F."/>
            <person name="Lopez-Garcia P."/>
        </authorList>
    </citation>
    <scope>NUCLEOTIDE SEQUENCE</scope>
</reference>
<sequence>MKDRLEVASLDHPHCLVSKSLAEFSDSVAAVDLDLVVKSVPSFKSGLKRLSGGEFDLLAVPARSLHGHQMAMLEARCSVVAARSPRRTAQVLVSENRLWYQPKAAIILAESQVVRRQLRRARRGIRVLAPTSYAGIHGLDAPPSDALEQARWMEDLRGSGAIDAYVTSRDVYDSLRPDERRHALGVDPQERGGEHFLPVAYSDLVIFIARVGFPSRLAELVTELEGQTAWWVQDHMLGSMTADEVDKVGILVRHQQVGAIMRKAEEFLDLVVESAFHDPYGEVPDTEVRVEIRMEILSNDGRHTLSLERLVPYSDYEPATIAVLQDWDLMVANATVALAAHSREGPAADAWIDLDE</sequence>
<dbReference type="EMBL" id="KF901288">
    <property type="protein sequence ID" value="AIF25366.1"/>
    <property type="molecule type" value="Genomic_DNA"/>
</dbReference>
<name>A0A075I9N6_9EURY</name>
<accession>A0A075I9N6</accession>
<protein>
    <submittedName>
        <fullName evidence="1">Uncharacterized protein</fullName>
    </submittedName>
</protein>